<accession>A0A7K3TKB5</accession>
<evidence type="ECO:0000256" key="1">
    <source>
        <dbReference type="ARBA" id="ARBA00008061"/>
    </source>
</evidence>
<evidence type="ECO:0000256" key="2">
    <source>
        <dbReference type="SAM" id="MobiDB-lite"/>
    </source>
</evidence>
<dbReference type="Gene3D" id="2.60.40.1180">
    <property type="entry name" value="Golgi alpha-mannosidase II"/>
    <property type="match status" value="1"/>
</dbReference>
<evidence type="ECO:0000313" key="4">
    <source>
        <dbReference type="EMBL" id="NEG79070.1"/>
    </source>
</evidence>
<dbReference type="InterPro" id="IPR014756">
    <property type="entry name" value="Ig_E-set"/>
</dbReference>
<dbReference type="SUPFAM" id="SSF81296">
    <property type="entry name" value="E set domains"/>
    <property type="match status" value="1"/>
</dbReference>
<dbReference type="Gene3D" id="3.20.20.80">
    <property type="entry name" value="Glycosidases"/>
    <property type="match status" value="1"/>
</dbReference>
<keyword evidence="5" id="KW-1185">Reference proteome</keyword>
<sequence length="912" mass="101252">MKNAIPQRYAIPHRYATRPGFYFTEDGGADAVVRSETADQVWLCVYEPVDQPTAFFNDAVRIFEGAPTPFLKDIHSHPVCTRIIESMYVRETLFRMEGPNYGLWYVHLPKAWDGMRYAYRADGAWNPAKGLRFNPYKLLLDPYGKGIDGHMQLDPAAFSYQCEVKDRKVIGSAFGPMSTVDALGKMPVSVAIDDRDVTKHDADPSHPHVPWSKTVLYELHVKGFTAKAPWLPKELRGTYAGLAHPITLAYLQGLGVTSIELLPIQAKQDELFLQEHGRHNYWGYSTLSYFSPEPSYATKAAQEKGAGAVRDEVINMVRAMHEAGFEVIMDVVYNHTCEGGVEGPTTCWRGLDAVPYYRREPANEGRLIDTTGCGNTFDFTNTHVVTFAVDSLRYWAKRIGIDGFRFDLAATLGRLEGNFTKHHPFLYALRADLLLGNLKLIMEPWDLGPNGWLTGGFGMPFSEWNDRFRDSTRRFWLTDTQPGSTPAIGMQEMATRLCGSADLFATEPGRGCVSSINYVASHDGFTITDMTSYANKHNEANGENNNDGTTNNHSANFGVEGPSKNPAILRKRERAAMNMLGTLMLSLGTPMILAGDEFGNTQGGNNNPYAQDNDTTWLDWDWLYQTRKTPQMRRLERVSRLIAIRKALGLYHHEEFFTRLTQLGLFRPSSRVQWYLPDGTTPMDGDWFDTSRRSFVMRLRSQANDDARDILIVINGVDQDAAFRLPNDYEWQCEWSSAEAVGFAPAPGFAVRRVNEHVDGDVNWTSVVDESDAITSLVKQVQAQLAAQRKLDYAKFDVSPALGERYADGGSAGNGSTGGGANATDDPHVLTYATRRKPGGNATDDAITAVTDAMDDARDGSSDAEAISRSAETMDHDGIATEAAAQQQATADELAGLWTVPALSISVMCQMQ</sequence>
<dbReference type="SUPFAM" id="SSF51445">
    <property type="entry name" value="(Trans)glycosidases"/>
    <property type="match status" value="1"/>
</dbReference>
<dbReference type="SMART" id="SM00642">
    <property type="entry name" value="Aamy"/>
    <property type="match status" value="1"/>
</dbReference>
<feature type="compositionally biased region" description="Low complexity" evidence="2">
    <location>
        <begin position="541"/>
        <end position="556"/>
    </location>
</feature>
<comment type="similarity">
    <text evidence="1">Belongs to the glycosyl hydrolase 13 family.</text>
</comment>
<dbReference type="InterPro" id="IPR044505">
    <property type="entry name" value="GlgX_Isoamylase_N_E_set"/>
</dbReference>
<dbReference type="PANTHER" id="PTHR43002">
    <property type="entry name" value="GLYCOGEN DEBRANCHING ENZYME"/>
    <property type="match status" value="1"/>
</dbReference>
<dbReference type="AlphaFoldDB" id="A0A7K3TKB5"/>
<dbReference type="Proteomes" id="UP000469763">
    <property type="component" value="Unassembled WGS sequence"/>
</dbReference>
<reference evidence="4 5" key="1">
    <citation type="submission" date="2019-10" db="EMBL/GenBank/DDBJ databases">
        <title>Bifidobacterium from non-human primates.</title>
        <authorList>
            <person name="Modesto M."/>
        </authorList>
    </citation>
    <scope>NUCLEOTIDE SEQUENCE [LARGE SCALE GENOMIC DNA]</scope>
    <source>
        <strain evidence="4 5">TREC</strain>
    </source>
</reference>
<gene>
    <name evidence="4" type="primary">glgX</name>
    <name evidence="4" type="ORF">GFD22_08845</name>
</gene>
<dbReference type="EMBL" id="WHZY01000016">
    <property type="protein sequence ID" value="NEG79070.1"/>
    <property type="molecule type" value="Genomic_DNA"/>
</dbReference>
<comment type="caution">
    <text evidence="4">The sequence shown here is derived from an EMBL/GenBank/DDBJ whole genome shotgun (WGS) entry which is preliminary data.</text>
</comment>
<dbReference type="CDD" id="cd11326">
    <property type="entry name" value="AmyAc_Glg_debranch"/>
    <property type="match status" value="1"/>
</dbReference>
<dbReference type="GO" id="GO:0004135">
    <property type="term" value="F:amylo-alpha-1,6-glucosidase activity"/>
    <property type="evidence" value="ECO:0007669"/>
    <property type="project" value="InterPro"/>
</dbReference>
<dbReference type="InterPro" id="IPR017853">
    <property type="entry name" value="GH"/>
</dbReference>
<feature type="region of interest" description="Disordered" evidence="2">
    <location>
        <begin position="536"/>
        <end position="564"/>
    </location>
</feature>
<feature type="region of interest" description="Disordered" evidence="2">
    <location>
        <begin position="807"/>
        <end position="827"/>
    </location>
</feature>
<dbReference type="Pfam" id="PF00128">
    <property type="entry name" value="Alpha-amylase"/>
    <property type="match status" value="1"/>
</dbReference>
<dbReference type="CDD" id="cd02856">
    <property type="entry name" value="E_set_GDE_Isoamylase_N"/>
    <property type="match status" value="1"/>
</dbReference>
<dbReference type="InterPro" id="IPR013783">
    <property type="entry name" value="Ig-like_fold"/>
</dbReference>
<dbReference type="InterPro" id="IPR006047">
    <property type="entry name" value="GH13_cat_dom"/>
</dbReference>
<dbReference type="RefSeq" id="WP_152350890.1">
    <property type="nucleotide sequence ID" value="NZ_WBSN01000016.1"/>
</dbReference>
<dbReference type="Gene3D" id="2.60.40.10">
    <property type="entry name" value="Immunoglobulins"/>
    <property type="match status" value="1"/>
</dbReference>
<evidence type="ECO:0000313" key="5">
    <source>
        <dbReference type="Proteomes" id="UP000469763"/>
    </source>
</evidence>
<protein>
    <submittedName>
        <fullName evidence="4">Glycogen debranching protein GlgX</fullName>
    </submittedName>
</protein>
<dbReference type="InterPro" id="IPR011837">
    <property type="entry name" value="Glycogen_debranch_GlgX"/>
</dbReference>
<feature type="domain" description="Glycosyl hydrolase family 13 catalytic" evidence="3">
    <location>
        <begin position="218"/>
        <end position="645"/>
    </location>
</feature>
<evidence type="ECO:0000259" key="3">
    <source>
        <dbReference type="SMART" id="SM00642"/>
    </source>
</evidence>
<feature type="compositionally biased region" description="Gly residues" evidence="2">
    <location>
        <begin position="810"/>
        <end position="821"/>
    </location>
</feature>
<organism evidence="4 5">
    <name type="scientific">Bifidobacterium avesanii</name>
    <dbReference type="NCBI Taxonomy" id="1798157"/>
    <lineage>
        <taxon>Bacteria</taxon>
        <taxon>Bacillati</taxon>
        <taxon>Actinomycetota</taxon>
        <taxon>Actinomycetes</taxon>
        <taxon>Bifidobacteriales</taxon>
        <taxon>Bifidobacteriaceae</taxon>
        <taxon>Bifidobacterium</taxon>
    </lineage>
</organism>
<proteinExistence type="inferred from homology"/>
<name>A0A7K3TKB5_9BIFI</name>
<dbReference type="NCBIfam" id="TIGR02100">
    <property type="entry name" value="glgX_debranch"/>
    <property type="match status" value="1"/>
</dbReference>
<dbReference type="InterPro" id="IPR013780">
    <property type="entry name" value="Glyco_hydro_b"/>
</dbReference>
<dbReference type="SUPFAM" id="SSF51011">
    <property type="entry name" value="Glycosyl hydrolase domain"/>
    <property type="match status" value="1"/>
</dbReference>
<dbReference type="GO" id="GO:0005980">
    <property type="term" value="P:glycogen catabolic process"/>
    <property type="evidence" value="ECO:0007669"/>
    <property type="project" value="InterPro"/>
</dbReference>
<dbReference type="OrthoDB" id="3236218at2"/>